<keyword evidence="4" id="KW-0238">DNA-binding</keyword>
<dbReference type="GO" id="GO:0030170">
    <property type="term" value="F:pyridoxal phosphate binding"/>
    <property type="evidence" value="ECO:0007669"/>
    <property type="project" value="InterPro"/>
</dbReference>
<dbReference type="InterPro" id="IPR015421">
    <property type="entry name" value="PyrdxlP-dep_Trfase_major"/>
</dbReference>
<dbReference type="OrthoDB" id="9802328at2"/>
<proteinExistence type="inferred from homology"/>
<evidence type="ECO:0000259" key="6">
    <source>
        <dbReference type="PROSITE" id="PS50949"/>
    </source>
</evidence>
<evidence type="ECO:0000256" key="1">
    <source>
        <dbReference type="ARBA" id="ARBA00005384"/>
    </source>
</evidence>
<comment type="caution">
    <text evidence="8">The sequence shown here is derived from an EMBL/GenBank/DDBJ whole genome shotgun (WGS) entry which is preliminary data.</text>
</comment>
<evidence type="ECO:0000313" key="8">
    <source>
        <dbReference type="EMBL" id="RKE83093.1"/>
    </source>
</evidence>
<dbReference type="CDD" id="cd00609">
    <property type="entry name" value="AAT_like"/>
    <property type="match status" value="1"/>
</dbReference>
<evidence type="ECO:0000313" key="9">
    <source>
        <dbReference type="Proteomes" id="UP000285906"/>
    </source>
</evidence>
<dbReference type="AlphaFoldDB" id="A0A420CX96"/>
<dbReference type="Gene3D" id="3.40.640.10">
    <property type="entry name" value="Type I PLP-dependent aspartate aminotransferase-like (Major domain)"/>
    <property type="match status" value="1"/>
</dbReference>
<dbReference type="InterPro" id="IPR036388">
    <property type="entry name" value="WH-like_DNA-bd_sf"/>
</dbReference>
<keyword evidence="2" id="KW-0663">Pyridoxal phosphate</keyword>
<reference evidence="8 9" key="2">
    <citation type="submission" date="2018-09" db="EMBL/GenBank/DDBJ databases">
        <title>Genomic Encyclopedia of Archaeal and Bacterial Type Strains, Phase II (KMG-II): from individual species to whole genera.</title>
        <authorList>
            <person name="Goeker M."/>
        </authorList>
    </citation>
    <scope>NUCLEOTIDE SEQUENCE [LARGE SCALE GENOMIC DNA]</scope>
    <source>
        <strain evidence="8 9">DSM 27620</strain>
    </source>
</reference>
<dbReference type="Proteomes" id="UP000658202">
    <property type="component" value="Unassembled WGS sequence"/>
</dbReference>
<comment type="similarity">
    <text evidence="1">In the C-terminal section; belongs to the class-I pyridoxal-phosphate-dependent aminotransferase family.</text>
</comment>
<evidence type="ECO:0000256" key="4">
    <source>
        <dbReference type="ARBA" id="ARBA00023125"/>
    </source>
</evidence>
<dbReference type="Pfam" id="PF00155">
    <property type="entry name" value="Aminotran_1_2"/>
    <property type="match status" value="1"/>
</dbReference>
<accession>A0A420CX96</accession>
<dbReference type="GO" id="GO:0003700">
    <property type="term" value="F:DNA-binding transcription factor activity"/>
    <property type="evidence" value="ECO:0007669"/>
    <property type="project" value="InterPro"/>
</dbReference>
<reference evidence="7" key="1">
    <citation type="journal article" date="2014" name="Int. J. Syst. Evol. Microbiol.">
        <title>Complete genome of a new Firmicutes species belonging to the dominant human colonic microbiota ('Ruminococcus bicirculans') reveals two chromosomes and a selective capacity to utilize plant glucans.</title>
        <authorList>
            <consortium name="NISC Comparative Sequencing Program"/>
            <person name="Wegmann U."/>
            <person name="Louis P."/>
            <person name="Goesmann A."/>
            <person name="Henrissat B."/>
            <person name="Duncan S.H."/>
            <person name="Flint H.J."/>
        </authorList>
    </citation>
    <scope>NUCLEOTIDE SEQUENCE</scope>
    <source>
        <strain evidence="7">CCM 8490</strain>
    </source>
</reference>
<dbReference type="EMBL" id="RAQH01000008">
    <property type="protein sequence ID" value="RKE83093.1"/>
    <property type="molecule type" value="Genomic_DNA"/>
</dbReference>
<dbReference type="InterPro" id="IPR036390">
    <property type="entry name" value="WH_DNA-bd_sf"/>
</dbReference>
<keyword evidence="5" id="KW-0804">Transcription</keyword>
<dbReference type="SUPFAM" id="SSF53383">
    <property type="entry name" value="PLP-dependent transferases"/>
    <property type="match status" value="1"/>
</dbReference>
<dbReference type="RefSeq" id="WP_120214224.1">
    <property type="nucleotide sequence ID" value="NZ_BMCW01000008.1"/>
</dbReference>
<evidence type="ECO:0000313" key="10">
    <source>
        <dbReference type="Proteomes" id="UP000658202"/>
    </source>
</evidence>
<dbReference type="PANTHER" id="PTHR46577">
    <property type="entry name" value="HTH-TYPE TRANSCRIPTIONAL REGULATORY PROTEIN GABR"/>
    <property type="match status" value="1"/>
</dbReference>
<reference evidence="10" key="3">
    <citation type="journal article" date="2019" name="Int. J. Syst. Evol. Microbiol.">
        <title>The Global Catalogue of Microorganisms (GCM) 10K type strain sequencing project: providing services to taxonomists for standard genome sequencing and annotation.</title>
        <authorList>
            <consortium name="The Broad Institute Genomics Platform"/>
            <consortium name="The Broad Institute Genome Sequencing Center for Infectious Disease"/>
            <person name="Wu L."/>
            <person name="Ma J."/>
        </authorList>
    </citation>
    <scope>NUCLEOTIDE SEQUENCE [LARGE SCALE GENOMIC DNA]</scope>
    <source>
        <strain evidence="10">CCM 8490</strain>
    </source>
</reference>
<dbReference type="InterPro" id="IPR004839">
    <property type="entry name" value="Aminotransferase_I/II_large"/>
</dbReference>
<gene>
    <name evidence="8" type="ORF">BXY58_2644</name>
    <name evidence="7" type="ORF">GCM10007332_29200</name>
</gene>
<evidence type="ECO:0000313" key="7">
    <source>
        <dbReference type="EMBL" id="GGG64930.1"/>
    </source>
</evidence>
<dbReference type="Proteomes" id="UP000285906">
    <property type="component" value="Unassembled WGS sequence"/>
</dbReference>
<sequence length="469" mass="52851">MKDYKYKVFTDAIEKHISTGLLKPGDKLPSARSIKKEYQLSISSVQNGYDYLIYKGLVRSLPRSGYIVNYQSYKASASHSPDLKAIPRDSVFRENIFLTSQQKQHTEVANLNAAVPSDLLIPQKLVLRTMQQVIREKGAALLRYYPTNGTEELRELVAKRQVLHGAIIQKDETIITDGALQALYIALAVTTNPNDIIAVESPCVFSVLEVIANLKLRTIEIPLKNYNTFDTDHLADACQKNDIKSIVVTPNFHNPTGILMTDETKQKLYNIASSREIPIIENDIYGDLYFTGSRPTTIRNYDQQGLVITVSSFSKTLAPGIRLGWLAAGRYFSAAERLKFSLGRSVSPLNQEVVAKLLSTSSYDRHLRKFRRQLELQAIKLANHIHQFFPETTYTTIPQGGYSIWTQLAPGTDMLAFYKTCEKFGVNFTPGNTFSFTNNYDNCFRTVFSNHLTPESLNAIERIGQSLSH</sequence>
<evidence type="ECO:0000256" key="5">
    <source>
        <dbReference type="ARBA" id="ARBA00023163"/>
    </source>
</evidence>
<dbReference type="GO" id="GO:0003677">
    <property type="term" value="F:DNA binding"/>
    <property type="evidence" value="ECO:0007669"/>
    <property type="project" value="UniProtKB-KW"/>
</dbReference>
<dbReference type="InterPro" id="IPR000524">
    <property type="entry name" value="Tscrpt_reg_HTH_GntR"/>
</dbReference>
<dbReference type="EMBL" id="BMCW01000008">
    <property type="protein sequence ID" value="GGG64930.1"/>
    <property type="molecule type" value="Genomic_DNA"/>
</dbReference>
<name>A0A420CX96_9FLAO</name>
<organism evidence="8 9">
    <name type="scientific">Epilithonimonas arachidiradicis</name>
    <dbReference type="NCBI Taxonomy" id="1617282"/>
    <lineage>
        <taxon>Bacteria</taxon>
        <taxon>Pseudomonadati</taxon>
        <taxon>Bacteroidota</taxon>
        <taxon>Flavobacteriia</taxon>
        <taxon>Flavobacteriales</taxon>
        <taxon>Weeksellaceae</taxon>
        <taxon>Chryseobacterium group</taxon>
        <taxon>Epilithonimonas</taxon>
    </lineage>
</organism>
<protein>
    <submittedName>
        <fullName evidence="8">GntR family transcriptional regulator</fullName>
    </submittedName>
</protein>
<evidence type="ECO:0000256" key="3">
    <source>
        <dbReference type="ARBA" id="ARBA00023015"/>
    </source>
</evidence>
<dbReference type="Pfam" id="PF00392">
    <property type="entry name" value="GntR"/>
    <property type="match status" value="1"/>
</dbReference>
<evidence type="ECO:0000256" key="2">
    <source>
        <dbReference type="ARBA" id="ARBA00022898"/>
    </source>
</evidence>
<dbReference type="SUPFAM" id="SSF46785">
    <property type="entry name" value="Winged helix' DNA-binding domain"/>
    <property type="match status" value="1"/>
</dbReference>
<dbReference type="PROSITE" id="PS50949">
    <property type="entry name" value="HTH_GNTR"/>
    <property type="match status" value="1"/>
</dbReference>
<dbReference type="SMART" id="SM00345">
    <property type="entry name" value="HTH_GNTR"/>
    <property type="match status" value="1"/>
</dbReference>
<dbReference type="Gene3D" id="3.90.1150.10">
    <property type="entry name" value="Aspartate Aminotransferase, domain 1"/>
    <property type="match status" value="1"/>
</dbReference>
<dbReference type="InterPro" id="IPR015424">
    <property type="entry name" value="PyrdxlP-dep_Trfase"/>
</dbReference>
<feature type="domain" description="HTH gntR-type" evidence="6">
    <location>
        <begin position="3"/>
        <end position="71"/>
    </location>
</feature>
<dbReference type="CDD" id="cd07377">
    <property type="entry name" value="WHTH_GntR"/>
    <property type="match status" value="1"/>
</dbReference>
<dbReference type="InterPro" id="IPR051446">
    <property type="entry name" value="HTH_trans_reg/aminotransferase"/>
</dbReference>
<dbReference type="Gene3D" id="1.10.10.10">
    <property type="entry name" value="Winged helix-like DNA-binding domain superfamily/Winged helix DNA-binding domain"/>
    <property type="match status" value="1"/>
</dbReference>
<reference evidence="7" key="4">
    <citation type="submission" date="2024-05" db="EMBL/GenBank/DDBJ databases">
        <authorList>
            <person name="Sun Q."/>
            <person name="Sedlacek I."/>
        </authorList>
    </citation>
    <scope>NUCLEOTIDE SEQUENCE</scope>
    <source>
        <strain evidence="7">CCM 8490</strain>
    </source>
</reference>
<dbReference type="PANTHER" id="PTHR46577:SF2">
    <property type="entry name" value="TRANSCRIPTIONAL REGULATORY PROTEIN"/>
    <property type="match status" value="1"/>
</dbReference>
<keyword evidence="3" id="KW-0805">Transcription regulation</keyword>
<dbReference type="InterPro" id="IPR015422">
    <property type="entry name" value="PyrdxlP-dep_Trfase_small"/>
</dbReference>
<keyword evidence="10" id="KW-1185">Reference proteome</keyword>